<evidence type="ECO:0000259" key="8">
    <source>
        <dbReference type="Pfam" id="PF01656"/>
    </source>
</evidence>
<dbReference type="InterPro" id="IPR027417">
    <property type="entry name" value="P-loop_NTPase"/>
</dbReference>
<name>A0AAU7VJK6_9FIRM</name>
<dbReference type="InterPro" id="IPR011698">
    <property type="entry name" value="GATase_3"/>
</dbReference>
<dbReference type="SUPFAM" id="SSF52540">
    <property type="entry name" value="P-loop containing nucleoside triphosphate hydrolases"/>
    <property type="match status" value="1"/>
</dbReference>
<evidence type="ECO:0000256" key="5">
    <source>
        <dbReference type="ARBA" id="ARBA00022842"/>
    </source>
</evidence>
<comment type="similarity">
    <text evidence="7">Belongs to the CobB/CbiA family.</text>
</comment>
<dbReference type="EMBL" id="CP158367">
    <property type="protein sequence ID" value="XBX74070.1"/>
    <property type="molecule type" value="Genomic_DNA"/>
</dbReference>
<sequence length="454" mass="50907">MKKILIAGTSSGVGKTTISLGIMAALKKRQKAVAPFKVGPDYIDPSFHKFVTDSYSINLDSYLLEEEILQYLFRKNLKHKDIAVIEGVMGLYDGSSCEKNPGSTAHIAKTLKAPVILVIDGKAMSNSAAAMVLGYKMYDQQVEIKGVIVNKVSGDAHYQLIKEAIEKNTGIPCLGYLPAKEGLTLESRHLGLVLPKEVSNLNTKLEEITSLIEKHINLDKLEEIANKDKLIIPQNPASHLKGIAKGINIGIAKDEAFNFYYRDNLTLLEELGAKLIYFSPIHDEKLPRGLDALYFGGGFPEVFAQELEDNIEFRKSLKTLLSQGLPAYAECGGLMYLTNRIVDLDGNHNEMVGFFSTSSHMTKRLQRFGYVHVKTKSSFKIKGHEFHRSKIEDKSSLNYFYDVLHVRKKHSWKCGLHKKNTLAGYPHFHFYSNLNLVKNAIHKIKEIKRGGYNC</sequence>
<dbReference type="GO" id="GO:0009236">
    <property type="term" value="P:cobalamin biosynthetic process"/>
    <property type="evidence" value="ECO:0007669"/>
    <property type="project" value="UniProtKB-UniRule"/>
</dbReference>
<reference evidence="10" key="2">
    <citation type="submission" date="2024-06" db="EMBL/GenBank/DDBJ databases">
        <authorList>
            <person name="Petrova K.O."/>
            <person name="Toshchakov S.V."/>
            <person name="Boltjanskaja Y.V."/>
            <person name="Kevbrin V."/>
        </authorList>
    </citation>
    <scope>NUCLEOTIDE SEQUENCE</scope>
    <source>
        <strain evidence="10">Z-910T</strain>
    </source>
</reference>
<evidence type="ECO:0000256" key="1">
    <source>
        <dbReference type="ARBA" id="ARBA00001946"/>
    </source>
</evidence>
<comment type="domain">
    <text evidence="7">Comprises of two domains. The C-terminal domain contains the binding site for glutamine and catalyzes the hydrolysis of this substrate to glutamate and ammonia. The N-terminal domain is anticipated to bind ATP and cobyrinate and catalyzes the ultimate synthesis of the diamide product. The ammonia produced via the glutaminase domain is probably translocated to the adjacent domain via a molecular tunnel, where it reacts with an activated intermediate.</text>
</comment>
<feature type="domain" description="CobQ/CobB/MinD/ParA nucleotide binding" evidence="8">
    <location>
        <begin position="4"/>
        <end position="190"/>
    </location>
</feature>
<dbReference type="GO" id="GO:0005524">
    <property type="term" value="F:ATP binding"/>
    <property type="evidence" value="ECO:0007669"/>
    <property type="project" value="UniProtKB-UniRule"/>
</dbReference>
<dbReference type="SUPFAM" id="SSF52317">
    <property type="entry name" value="Class I glutamine amidotransferase-like"/>
    <property type="match status" value="1"/>
</dbReference>
<dbReference type="HAMAP" id="MF_00027">
    <property type="entry name" value="CobB_CbiA"/>
    <property type="match status" value="1"/>
</dbReference>
<keyword evidence="7" id="KW-0169">Cobalamin biosynthesis</keyword>
<evidence type="ECO:0000256" key="4">
    <source>
        <dbReference type="ARBA" id="ARBA00022840"/>
    </source>
</evidence>
<dbReference type="NCBIfam" id="TIGR00379">
    <property type="entry name" value="cobB"/>
    <property type="match status" value="1"/>
</dbReference>
<dbReference type="Pfam" id="PF01656">
    <property type="entry name" value="CbiA"/>
    <property type="match status" value="1"/>
</dbReference>
<dbReference type="Gene3D" id="3.40.50.300">
    <property type="entry name" value="P-loop containing nucleotide triphosphate hydrolases"/>
    <property type="match status" value="2"/>
</dbReference>
<dbReference type="Pfam" id="PF07685">
    <property type="entry name" value="GATase_3"/>
    <property type="match status" value="1"/>
</dbReference>
<evidence type="ECO:0000256" key="6">
    <source>
        <dbReference type="ARBA" id="ARBA00022962"/>
    </source>
</evidence>
<feature type="active site" description="Nucleophile" evidence="7">
    <location>
        <position position="331"/>
    </location>
</feature>
<dbReference type="AlphaFoldDB" id="A0AAU7VJK6"/>
<dbReference type="PROSITE" id="PS51274">
    <property type="entry name" value="GATASE_COBBQ"/>
    <property type="match status" value="1"/>
</dbReference>
<accession>A0AAU7VJK6</accession>
<dbReference type="GO" id="GO:0042242">
    <property type="term" value="F:cobyrinic acid a,c-diamide synthase activity"/>
    <property type="evidence" value="ECO:0007669"/>
    <property type="project" value="UniProtKB-UniRule"/>
</dbReference>
<keyword evidence="5 7" id="KW-0460">Magnesium</keyword>
<dbReference type="CDD" id="cd03130">
    <property type="entry name" value="GATase1_CobB"/>
    <property type="match status" value="1"/>
</dbReference>
<dbReference type="EC" id="6.3.5.11" evidence="7"/>
<dbReference type="Gene3D" id="3.40.50.880">
    <property type="match status" value="1"/>
</dbReference>
<dbReference type="NCBIfam" id="NF002204">
    <property type="entry name" value="PRK01077.1"/>
    <property type="match status" value="1"/>
</dbReference>
<feature type="site" description="Increases nucleophilicity of active site Cys" evidence="7">
    <location>
        <position position="427"/>
    </location>
</feature>
<proteinExistence type="inferred from homology"/>
<comment type="function">
    <text evidence="7">Catalyzes the ATP-dependent amidation of the two carboxylate groups at positions a and c of cobyrinate, using either L-glutamine or ammonia as the nitrogen source.</text>
</comment>
<keyword evidence="6 7" id="KW-0315">Glutamine amidotransferase</keyword>
<keyword evidence="2 7" id="KW-0436">Ligase</keyword>
<dbReference type="RefSeq" id="WP_350342828.1">
    <property type="nucleotide sequence ID" value="NZ_CP158367.1"/>
</dbReference>
<evidence type="ECO:0000259" key="9">
    <source>
        <dbReference type="Pfam" id="PF07685"/>
    </source>
</evidence>
<evidence type="ECO:0000256" key="7">
    <source>
        <dbReference type="HAMAP-Rule" id="MF_00027"/>
    </source>
</evidence>
<gene>
    <name evidence="7" type="primary">cbiA</name>
    <name evidence="10" type="ORF">PRVXT_002090</name>
</gene>
<comment type="pathway">
    <text evidence="7">Cofactor biosynthesis; adenosylcobalamin biosynthesis; cob(II)yrinate a,c-diamide from sirohydrochlorin (anaerobic route): step 10/10.</text>
</comment>
<dbReference type="InterPro" id="IPR029062">
    <property type="entry name" value="Class_I_gatase-like"/>
</dbReference>
<evidence type="ECO:0000313" key="10">
    <source>
        <dbReference type="EMBL" id="XBX74070.1"/>
    </source>
</evidence>
<comment type="cofactor">
    <cofactor evidence="1 7">
        <name>Mg(2+)</name>
        <dbReference type="ChEBI" id="CHEBI:18420"/>
    </cofactor>
</comment>
<keyword evidence="4 7" id="KW-0067">ATP-binding</keyword>
<reference evidence="10" key="1">
    <citation type="journal article" date="2013" name="Extremophiles">
        <title>Proteinivorax tanatarense gen. nov., sp. nov., an anaerobic, haloalkaliphilic, proteolytic bacterium isolated from a decaying algal bloom, and proposal of Proteinivoraceae fam. nov.</title>
        <authorList>
            <person name="Kevbrin V."/>
            <person name="Boltyanskaya Y."/>
            <person name="Zhilina T."/>
            <person name="Kolganova T."/>
            <person name="Lavrentjeva E."/>
            <person name="Kuznetsov B."/>
        </authorList>
    </citation>
    <scope>NUCLEOTIDE SEQUENCE</scope>
    <source>
        <strain evidence="10">Z-910T</strain>
    </source>
</reference>
<evidence type="ECO:0000256" key="3">
    <source>
        <dbReference type="ARBA" id="ARBA00022741"/>
    </source>
</evidence>
<comment type="catalytic activity">
    <reaction evidence="7">
        <text>cob(II)yrinate + 2 L-glutamine + 2 ATP + 2 H2O = cob(II)yrinate a,c diamide + 2 L-glutamate + 2 ADP + 2 phosphate + 2 H(+)</text>
        <dbReference type="Rhea" id="RHEA:26289"/>
        <dbReference type="ChEBI" id="CHEBI:15377"/>
        <dbReference type="ChEBI" id="CHEBI:15378"/>
        <dbReference type="ChEBI" id="CHEBI:29985"/>
        <dbReference type="ChEBI" id="CHEBI:30616"/>
        <dbReference type="ChEBI" id="CHEBI:43474"/>
        <dbReference type="ChEBI" id="CHEBI:58359"/>
        <dbReference type="ChEBI" id="CHEBI:58537"/>
        <dbReference type="ChEBI" id="CHEBI:58894"/>
        <dbReference type="ChEBI" id="CHEBI:456216"/>
        <dbReference type="EC" id="6.3.5.11"/>
    </reaction>
</comment>
<feature type="domain" description="CobB/CobQ-like glutamine amidotransferase" evidence="9">
    <location>
        <begin position="248"/>
        <end position="432"/>
    </location>
</feature>
<evidence type="ECO:0000256" key="2">
    <source>
        <dbReference type="ARBA" id="ARBA00022598"/>
    </source>
</evidence>
<protein>
    <recommendedName>
        <fullName evidence="7">Cobyrinate a,c-diamide synthase</fullName>
        <ecNumber evidence="7">6.3.5.11</ecNumber>
    </recommendedName>
    <alternativeName>
        <fullName evidence="7">Cobyrinic acid a,c-diamide synthetase</fullName>
    </alternativeName>
</protein>
<organism evidence="10">
    <name type="scientific">Proteinivorax tanatarense</name>
    <dbReference type="NCBI Taxonomy" id="1260629"/>
    <lineage>
        <taxon>Bacteria</taxon>
        <taxon>Bacillati</taxon>
        <taxon>Bacillota</taxon>
        <taxon>Clostridia</taxon>
        <taxon>Eubacteriales</taxon>
        <taxon>Proteinivoracaceae</taxon>
        <taxon>Proteinivorax</taxon>
    </lineage>
</organism>
<dbReference type="PANTHER" id="PTHR43873:SF1">
    <property type="entry name" value="COBYRINATE A,C-DIAMIDE SYNTHASE"/>
    <property type="match status" value="1"/>
</dbReference>
<comment type="miscellaneous">
    <text evidence="7">The a and c carboxylates of cobyrinate are activated for nucleophilic attack via formation of a phosphorylated intermediate by ATP. CbiA catalyzes first the amidation of the c-carboxylate, and then that of the a-carboxylate.</text>
</comment>
<keyword evidence="3 7" id="KW-0547">Nucleotide-binding</keyword>
<dbReference type="CDD" id="cd05388">
    <property type="entry name" value="CobB_N"/>
    <property type="match status" value="1"/>
</dbReference>
<dbReference type="PANTHER" id="PTHR43873">
    <property type="entry name" value="COBYRINATE A,C-DIAMIDE SYNTHASE"/>
    <property type="match status" value="1"/>
</dbReference>
<dbReference type="InterPro" id="IPR004484">
    <property type="entry name" value="CbiA/CobB_synth"/>
</dbReference>
<dbReference type="InterPro" id="IPR002586">
    <property type="entry name" value="CobQ/CobB/MinD/ParA_Nub-bd_dom"/>
</dbReference>